<comment type="caution">
    <text evidence="2">The sequence shown here is derived from an EMBL/GenBank/DDBJ whole genome shotgun (WGS) entry which is preliminary data.</text>
</comment>
<evidence type="ECO:0000313" key="3">
    <source>
        <dbReference type="Proteomes" id="UP000712600"/>
    </source>
</evidence>
<feature type="compositionally biased region" description="Polar residues" evidence="1">
    <location>
        <begin position="9"/>
        <end position="19"/>
    </location>
</feature>
<feature type="compositionally biased region" description="Basic and acidic residues" evidence="1">
    <location>
        <begin position="43"/>
        <end position="52"/>
    </location>
</feature>
<evidence type="ECO:0000313" key="2">
    <source>
        <dbReference type="EMBL" id="KAF3522814.1"/>
    </source>
</evidence>
<reference evidence="2" key="1">
    <citation type="submission" date="2019-12" db="EMBL/GenBank/DDBJ databases">
        <title>Genome sequencing and annotation of Brassica cretica.</title>
        <authorList>
            <person name="Studholme D.J."/>
            <person name="Sarris P."/>
        </authorList>
    </citation>
    <scope>NUCLEOTIDE SEQUENCE</scope>
    <source>
        <strain evidence="2">PFS-109/04</strain>
        <tissue evidence="2">Leaf</tissue>
    </source>
</reference>
<dbReference type="EMBL" id="QGKX02001347">
    <property type="protein sequence ID" value="KAF3522814.1"/>
    <property type="molecule type" value="Genomic_DNA"/>
</dbReference>
<name>A0A8S9PNP5_BRACR</name>
<protein>
    <submittedName>
        <fullName evidence="2">Uncharacterized protein</fullName>
    </submittedName>
</protein>
<gene>
    <name evidence="2" type="ORF">F2Q69_00048816</name>
</gene>
<feature type="region of interest" description="Disordered" evidence="1">
    <location>
        <begin position="1"/>
        <end position="68"/>
    </location>
</feature>
<dbReference type="Proteomes" id="UP000712600">
    <property type="component" value="Unassembled WGS sequence"/>
</dbReference>
<dbReference type="AlphaFoldDB" id="A0A8S9PNP5"/>
<feature type="compositionally biased region" description="Basic residues" evidence="1">
    <location>
        <begin position="20"/>
        <end position="36"/>
    </location>
</feature>
<sequence>MSVHVAPPQGTSELQTPQSPRHHQKPRRFPSSKRISRPSSTRPRSDIGDTDHPPGSVDQKPPNSYGPC</sequence>
<organism evidence="2 3">
    <name type="scientific">Brassica cretica</name>
    <name type="common">Mustard</name>
    <dbReference type="NCBI Taxonomy" id="69181"/>
    <lineage>
        <taxon>Eukaryota</taxon>
        <taxon>Viridiplantae</taxon>
        <taxon>Streptophyta</taxon>
        <taxon>Embryophyta</taxon>
        <taxon>Tracheophyta</taxon>
        <taxon>Spermatophyta</taxon>
        <taxon>Magnoliopsida</taxon>
        <taxon>eudicotyledons</taxon>
        <taxon>Gunneridae</taxon>
        <taxon>Pentapetalae</taxon>
        <taxon>rosids</taxon>
        <taxon>malvids</taxon>
        <taxon>Brassicales</taxon>
        <taxon>Brassicaceae</taxon>
        <taxon>Brassiceae</taxon>
        <taxon>Brassica</taxon>
    </lineage>
</organism>
<evidence type="ECO:0000256" key="1">
    <source>
        <dbReference type="SAM" id="MobiDB-lite"/>
    </source>
</evidence>
<proteinExistence type="predicted"/>
<accession>A0A8S9PNP5</accession>